<dbReference type="PANTHER" id="PTHR43820">
    <property type="entry name" value="HIGH-AFFINITY BRANCHED-CHAIN AMINO ACID TRANSPORT ATP-BINDING PROTEIN LIVF"/>
    <property type="match status" value="1"/>
</dbReference>
<protein>
    <recommendedName>
        <fullName evidence="7">ABC transporter domain-containing protein</fullName>
    </recommendedName>
</protein>
<gene>
    <name evidence="8" type="ORF">SSGG_05685</name>
</gene>
<evidence type="ECO:0000256" key="3">
    <source>
        <dbReference type="ARBA" id="ARBA00022741"/>
    </source>
</evidence>
<feature type="compositionally biased region" description="Low complexity" evidence="6">
    <location>
        <begin position="58"/>
        <end position="68"/>
    </location>
</feature>
<dbReference type="GO" id="GO:0005524">
    <property type="term" value="F:ATP binding"/>
    <property type="evidence" value="ECO:0007669"/>
    <property type="project" value="UniProtKB-KW"/>
</dbReference>
<dbReference type="PROSITE" id="PS00211">
    <property type="entry name" value="ABC_TRANSPORTER_1"/>
    <property type="match status" value="1"/>
</dbReference>
<evidence type="ECO:0000256" key="2">
    <source>
        <dbReference type="ARBA" id="ARBA00022448"/>
    </source>
</evidence>
<evidence type="ECO:0000313" key="8">
    <source>
        <dbReference type="EMBL" id="EFE78318.2"/>
    </source>
</evidence>
<evidence type="ECO:0000256" key="1">
    <source>
        <dbReference type="ARBA" id="ARBA00005417"/>
    </source>
</evidence>
<comment type="similarity">
    <text evidence="1">Belongs to the ABC transporter superfamily.</text>
</comment>
<keyword evidence="3" id="KW-0547">Nucleotide-binding</keyword>
<dbReference type="InterPro" id="IPR003439">
    <property type="entry name" value="ABC_transporter-like_ATP-bd"/>
</dbReference>
<dbReference type="Gene3D" id="3.40.50.300">
    <property type="entry name" value="P-loop containing nucleotide triphosphate hydrolases"/>
    <property type="match status" value="1"/>
</dbReference>
<evidence type="ECO:0000256" key="5">
    <source>
        <dbReference type="ARBA" id="ARBA00022970"/>
    </source>
</evidence>
<keyword evidence="5" id="KW-0029">Amino-acid transport</keyword>
<evidence type="ECO:0000259" key="7">
    <source>
        <dbReference type="PROSITE" id="PS50893"/>
    </source>
</evidence>
<reference evidence="9" key="1">
    <citation type="submission" date="2008-10" db="EMBL/GenBank/DDBJ databases">
        <authorList>
            <person name="Molnar K."/>
        </authorList>
    </citation>
    <scope>NUCLEOTIDE SEQUENCE [LARGE SCALE GENOMIC DNA]</scope>
    <source>
        <strain evidence="9">NRRL 15998</strain>
    </source>
</reference>
<proteinExistence type="inferred from homology"/>
<dbReference type="InterPro" id="IPR003593">
    <property type="entry name" value="AAA+_ATPase"/>
</dbReference>
<feature type="region of interest" description="Disordered" evidence="6">
    <location>
        <begin position="27"/>
        <end position="85"/>
    </location>
</feature>
<evidence type="ECO:0000313" key="9">
    <source>
        <dbReference type="Proteomes" id="UP000003986"/>
    </source>
</evidence>
<dbReference type="Proteomes" id="UP000003986">
    <property type="component" value="Unassembled WGS sequence"/>
</dbReference>
<reference evidence="9" key="2">
    <citation type="submission" date="2008-12" db="EMBL/GenBank/DDBJ databases">
        <title>Annotation of Streptomyces roseosporus strain NRRL 15998.</title>
        <authorList>
            <consortium name="The Broad Institute Genome Sequencing Platform"/>
            <consortium name="Broad Institute Microbial Sequencing Center"/>
            <person name="Fischbach M."/>
            <person name="Ward D."/>
            <person name="Young S."/>
            <person name="Kodira C.D."/>
            <person name="Zeng Q."/>
            <person name="Koehrsen M."/>
            <person name="Godfrey P."/>
            <person name="Alvarado L."/>
            <person name="Berlin A.M."/>
            <person name="Borenstein D."/>
            <person name="Chen Z."/>
            <person name="Engels R."/>
            <person name="Freedman E."/>
            <person name="Gellesch M."/>
            <person name="Goldberg J."/>
            <person name="Griggs A."/>
            <person name="Gujja S."/>
            <person name="Heiman D.I."/>
            <person name="Hepburn T.A."/>
            <person name="Howarth C."/>
            <person name="Jen D."/>
            <person name="Larson L."/>
            <person name="Lewis B."/>
            <person name="Mehta T."/>
            <person name="Park D."/>
            <person name="Pearson M."/>
            <person name="Roberts A."/>
            <person name="Saif S."/>
            <person name="Shea T.D."/>
            <person name="Shenoy N."/>
            <person name="Sisk P."/>
            <person name="Stolte C."/>
            <person name="Sykes S.N."/>
            <person name="Walk T."/>
            <person name="White J."/>
            <person name="Yandava C."/>
            <person name="Straight P."/>
            <person name="Clardy J."/>
            <person name="Hung D."/>
            <person name="Kolter R."/>
            <person name="Mekalanos J."/>
            <person name="Walker S."/>
            <person name="Walsh C.T."/>
            <person name="Wieland B.L.C."/>
            <person name="Ilzarbe M."/>
            <person name="Galagan J."/>
            <person name="Nusbaum C."/>
            <person name="Birren B."/>
        </authorList>
    </citation>
    <scope>NUCLEOTIDE SEQUENCE [LARGE SCALE GENOMIC DNA]</scope>
    <source>
        <strain evidence="9">NRRL 15998</strain>
    </source>
</reference>
<dbReference type="EMBL" id="DS999644">
    <property type="protein sequence ID" value="EFE78318.2"/>
    <property type="molecule type" value="Genomic_DNA"/>
</dbReference>
<dbReference type="InterPro" id="IPR017871">
    <property type="entry name" value="ABC_transporter-like_CS"/>
</dbReference>
<dbReference type="GO" id="GO:0016887">
    <property type="term" value="F:ATP hydrolysis activity"/>
    <property type="evidence" value="ECO:0007669"/>
    <property type="project" value="InterPro"/>
</dbReference>
<accession>D6AUF8</accession>
<keyword evidence="2" id="KW-0813">Transport</keyword>
<dbReference type="InterPro" id="IPR027417">
    <property type="entry name" value="P-loop_NTPase"/>
</dbReference>
<dbReference type="AlphaFoldDB" id="D6AUF8"/>
<feature type="non-terminal residue" evidence="8">
    <location>
        <position position="1"/>
    </location>
</feature>
<dbReference type="CDD" id="cd03224">
    <property type="entry name" value="ABC_TM1139_LivF_branched"/>
    <property type="match status" value="1"/>
</dbReference>
<dbReference type="GO" id="GO:0015807">
    <property type="term" value="P:L-amino acid transport"/>
    <property type="evidence" value="ECO:0007669"/>
    <property type="project" value="TreeGrafter"/>
</dbReference>
<evidence type="ECO:0000256" key="4">
    <source>
        <dbReference type="ARBA" id="ARBA00022840"/>
    </source>
</evidence>
<name>D6AUF8_STRFL</name>
<dbReference type="InterPro" id="IPR052156">
    <property type="entry name" value="BCAA_Transport_ATP-bd_LivF"/>
</dbReference>
<dbReference type="PROSITE" id="PS50893">
    <property type="entry name" value="ABC_TRANSPORTER_2"/>
    <property type="match status" value="1"/>
</dbReference>
<dbReference type="GO" id="GO:0015658">
    <property type="term" value="F:branched-chain amino acid transmembrane transporter activity"/>
    <property type="evidence" value="ECO:0007669"/>
    <property type="project" value="TreeGrafter"/>
</dbReference>
<keyword evidence="4" id="KW-0067">ATP-binding</keyword>
<dbReference type="SUPFAM" id="SSF52540">
    <property type="entry name" value="P-loop containing nucleoside triphosphate hydrolases"/>
    <property type="match status" value="1"/>
</dbReference>
<sequence length="325" mass="34743">PTATSAGCSASSAVCRRAWRSSWWSTMSRWSPRPPRRSRCWPPGRCSSPARPRRCWRTPRSATRTTAPARRRQSPMRKDDRPPMLELTGLTAGYHGGTVLHGLDLSVPAGTVHAVVGHNGAGKTTLVHTVAGLMRPSAGTVRLDGRDVTGQPAHRIARAGIGLVPQGRRVFAGLTVDEHLRLSYRPPRRGDTTRPSVWTPARVLELLPRLGERRGNRGTDLSGGEQQMLALARALLGSPRVLLLDEPTEGLAPVLVRQIDALVTTLAAEGIAVLLVSPSPARAVACARTLTVLTSGRMTLRLSGEDARADATALHAALELTATGA</sequence>
<feature type="compositionally biased region" description="Low complexity" evidence="6">
    <location>
        <begin position="40"/>
        <end position="49"/>
    </location>
</feature>
<evidence type="ECO:0000256" key="6">
    <source>
        <dbReference type="SAM" id="MobiDB-lite"/>
    </source>
</evidence>
<dbReference type="Pfam" id="PF00005">
    <property type="entry name" value="ABC_tran"/>
    <property type="match status" value="1"/>
</dbReference>
<dbReference type="PANTHER" id="PTHR43820:SF4">
    <property type="entry name" value="HIGH-AFFINITY BRANCHED-CHAIN AMINO ACID TRANSPORT ATP-BINDING PROTEIN LIVF"/>
    <property type="match status" value="1"/>
</dbReference>
<organism evidence="8 9">
    <name type="scientific">Streptomyces filamentosus NRRL 15998</name>
    <dbReference type="NCBI Taxonomy" id="457431"/>
    <lineage>
        <taxon>Bacteria</taxon>
        <taxon>Bacillati</taxon>
        <taxon>Actinomycetota</taxon>
        <taxon>Actinomycetes</taxon>
        <taxon>Kitasatosporales</taxon>
        <taxon>Streptomycetaceae</taxon>
        <taxon>Streptomyces</taxon>
    </lineage>
</organism>
<dbReference type="SMART" id="SM00382">
    <property type="entry name" value="AAA"/>
    <property type="match status" value="1"/>
</dbReference>
<feature type="domain" description="ABC transporter" evidence="7">
    <location>
        <begin position="85"/>
        <end position="320"/>
    </location>
</feature>